<organism evidence="2 3">
    <name type="scientific">Segatella buccae</name>
    <dbReference type="NCBI Taxonomy" id="28126"/>
    <lineage>
        <taxon>Bacteria</taxon>
        <taxon>Pseudomonadati</taxon>
        <taxon>Bacteroidota</taxon>
        <taxon>Bacteroidia</taxon>
        <taxon>Bacteroidales</taxon>
        <taxon>Prevotellaceae</taxon>
        <taxon>Segatella</taxon>
    </lineage>
</organism>
<sequence>MEGITIEIIRKSELLPPLNEENFFHSAELFRITEQVPGSSPFMAVAMKDGRPIAHLLAVVRRRIIWLPFVLLKQGRIYGEGVYHDTDKDAPAQEDHGMAHQEELFGLMLKALTRRLVHSLCFFVEVSDISRKMFGYREFRRYGYFPLHWQEIHNSLHSKSPEERIDVKLKDRIAKSYANGIITREVASIDEGCRFYRLLKGFYRLKLRRLIPPEKQFVELYKNKRATILVTLYKNKIIGGSVCVFSEGNAYLWYLASKRKTYHSLHPNTMTVWYALRYAHAHNYAHMYFMDVGLPWKRNAFREFILSFGGKPVGTYRWFRFTIPWVNKILSWWYRD</sequence>
<name>A0AAQ1ZI47_9BACT</name>
<dbReference type="AlphaFoldDB" id="A0AAQ1ZI47"/>
<comment type="caution">
    <text evidence="2">The sequence shown here is derived from an EMBL/GenBank/DDBJ whole genome shotgun (WGS) entry which is preliminary data.</text>
</comment>
<dbReference type="Proteomes" id="UP000255283">
    <property type="component" value="Unassembled WGS sequence"/>
</dbReference>
<accession>A0AAQ1ZI47</accession>
<dbReference type="Pfam" id="PF13480">
    <property type="entry name" value="Acetyltransf_6"/>
    <property type="match status" value="1"/>
</dbReference>
<dbReference type="InterPro" id="IPR038740">
    <property type="entry name" value="BioF2-like_GNAT_dom"/>
</dbReference>
<dbReference type="EMBL" id="UGTJ01000001">
    <property type="protein sequence ID" value="SUB79060.1"/>
    <property type="molecule type" value="Genomic_DNA"/>
</dbReference>
<evidence type="ECO:0000313" key="2">
    <source>
        <dbReference type="EMBL" id="SUB79060.1"/>
    </source>
</evidence>
<proteinExistence type="predicted"/>
<dbReference type="InterPro" id="IPR016181">
    <property type="entry name" value="Acyl_CoA_acyltransferase"/>
</dbReference>
<evidence type="ECO:0000259" key="1">
    <source>
        <dbReference type="Pfam" id="PF13480"/>
    </source>
</evidence>
<protein>
    <submittedName>
        <fullName evidence="2">Uncharacterized protein involved in methicillin resistance</fullName>
    </submittedName>
</protein>
<reference evidence="2 3" key="1">
    <citation type="submission" date="2018-06" db="EMBL/GenBank/DDBJ databases">
        <authorList>
            <consortium name="Pathogen Informatics"/>
            <person name="Doyle S."/>
        </authorList>
    </citation>
    <scope>NUCLEOTIDE SEQUENCE [LARGE SCALE GENOMIC DNA]</scope>
    <source>
        <strain evidence="2 3">NCTC13063</strain>
    </source>
</reference>
<feature type="domain" description="BioF2-like acetyltransferase" evidence="1">
    <location>
        <begin position="222"/>
        <end position="298"/>
    </location>
</feature>
<dbReference type="SUPFAM" id="SSF55729">
    <property type="entry name" value="Acyl-CoA N-acyltransferases (Nat)"/>
    <property type="match status" value="1"/>
</dbReference>
<evidence type="ECO:0000313" key="3">
    <source>
        <dbReference type="Proteomes" id="UP000255283"/>
    </source>
</evidence>
<gene>
    <name evidence="2" type="ORF">NCTC13063_00313</name>
</gene>
<dbReference type="RefSeq" id="WP_115153058.1">
    <property type="nucleotide sequence ID" value="NZ_UGTJ01000001.1"/>
</dbReference>
<dbReference type="Gene3D" id="3.40.630.30">
    <property type="match status" value="1"/>
</dbReference>